<feature type="region of interest" description="Disordered" evidence="1">
    <location>
        <begin position="94"/>
        <end position="131"/>
    </location>
</feature>
<evidence type="ECO:0000256" key="1">
    <source>
        <dbReference type="SAM" id="MobiDB-lite"/>
    </source>
</evidence>
<dbReference type="PANTHER" id="PTHR34364:SF1">
    <property type="entry name" value="WAS_WASL-INTERACTING FAMILY PROTEIN"/>
    <property type="match status" value="1"/>
</dbReference>
<feature type="compositionally biased region" description="Low complexity" evidence="1">
    <location>
        <begin position="33"/>
        <end position="49"/>
    </location>
</feature>
<dbReference type="Proteomes" id="UP001293593">
    <property type="component" value="Unassembled WGS sequence"/>
</dbReference>
<keyword evidence="4" id="KW-1185">Reference proteome</keyword>
<gene>
    <name evidence="3" type="ORF">QN277_024119</name>
</gene>
<protein>
    <submittedName>
        <fullName evidence="3">Uncharacterized protein</fullName>
    </submittedName>
</protein>
<feature type="compositionally biased region" description="Polar residues" evidence="1">
    <location>
        <begin position="104"/>
        <end position="124"/>
    </location>
</feature>
<feature type="compositionally biased region" description="Basic and acidic residues" evidence="1">
    <location>
        <begin position="15"/>
        <end position="31"/>
    </location>
</feature>
<evidence type="ECO:0000313" key="3">
    <source>
        <dbReference type="EMBL" id="KAK4267325.1"/>
    </source>
</evidence>
<comment type="caution">
    <text evidence="3">The sequence shown here is derived from an EMBL/GenBank/DDBJ whole genome shotgun (WGS) entry which is preliminary data.</text>
</comment>
<keyword evidence="2" id="KW-1133">Transmembrane helix</keyword>
<organism evidence="3 4">
    <name type="scientific">Acacia crassicarpa</name>
    <name type="common">northern wattle</name>
    <dbReference type="NCBI Taxonomy" id="499986"/>
    <lineage>
        <taxon>Eukaryota</taxon>
        <taxon>Viridiplantae</taxon>
        <taxon>Streptophyta</taxon>
        <taxon>Embryophyta</taxon>
        <taxon>Tracheophyta</taxon>
        <taxon>Spermatophyta</taxon>
        <taxon>Magnoliopsida</taxon>
        <taxon>eudicotyledons</taxon>
        <taxon>Gunneridae</taxon>
        <taxon>Pentapetalae</taxon>
        <taxon>rosids</taxon>
        <taxon>fabids</taxon>
        <taxon>Fabales</taxon>
        <taxon>Fabaceae</taxon>
        <taxon>Caesalpinioideae</taxon>
        <taxon>mimosoid clade</taxon>
        <taxon>Acacieae</taxon>
        <taxon>Acacia</taxon>
    </lineage>
</organism>
<keyword evidence="2" id="KW-0472">Membrane</keyword>
<reference evidence="3" key="1">
    <citation type="submission" date="2023-10" db="EMBL/GenBank/DDBJ databases">
        <title>Chromosome-level genome of the transformable northern wattle, Acacia crassicarpa.</title>
        <authorList>
            <person name="Massaro I."/>
            <person name="Sinha N.R."/>
            <person name="Poethig S."/>
            <person name="Leichty A.R."/>
        </authorList>
    </citation>
    <scope>NUCLEOTIDE SEQUENCE</scope>
    <source>
        <strain evidence="3">Acra3RX</strain>
        <tissue evidence="3">Leaf</tissue>
    </source>
</reference>
<feature type="transmembrane region" description="Helical" evidence="2">
    <location>
        <begin position="64"/>
        <end position="84"/>
    </location>
</feature>
<dbReference type="AlphaFoldDB" id="A0AAE1MJT5"/>
<sequence length="180" mass="20550">MSEEGEAPKLYTNKPRKEQLKQARDQQKEKAFSSPMSSSSSSTMGTQQQQPPPPPPKESFLRRYRFVVPMVLAINLAIGAYLFARTKKKDIPVEEEQHAAPVSTKDTTAPAVQTPASSLPTTEQVIRREPIPENQQRELFKWILQEKRKVKPKDPEEKRKLDEEKAVLKQFIRAKSIPSI</sequence>
<keyword evidence="2" id="KW-0812">Transmembrane</keyword>
<dbReference type="EMBL" id="JAWXYG010000007">
    <property type="protein sequence ID" value="KAK4267325.1"/>
    <property type="molecule type" value="Genomic_DNA"/>
</dbReference>
<evidence type="ECO:0000256" key="2">
    <source>
        <dbReference type="SAM" id="Phobius"/>
    </source>
</evidence>
<accession>A0AAE1MJT5</accession>
<evidence type="ECO:0000313" key="4">
    <source>
        <dbReference type="Proteomes" id="UP001293593"/>
    </source>
</evidence>
<dbReference type="PANTHER" id="PTHR34364">
    <property type="entry name" value="WAS/WASL-INTERACTING FAMILY PROTEIN"/>
    <property type="match status" value="1"/>
</dbReference>
<feature type="region of interest" description="Disordered" evidence="1">
    <location>
        <begin position="1"/>
        <end position="60"/>
    </location>
</feature>
<name>A0AAE1MJT5_9FABA</name>
<proteinExistence type="predicted"/>